<dbReference type="AlphaFoldDB" id="A0A1G7DEB4"/>
<gene>
    <name evidence="1" type="ORF">SAMN05216270_12456</name>
</gene>
<evidence type="ECO:0000313" key="1">
    <source>
        <dbReference type="EMBL" id="SDE49843.1"/>
    </source>
</evidence>
<dbReference type="OrthoDB" id="5192818at2"/>
<organism evidence="1 2">
    <name type="scientific">Glycomyces harbinensis</name>
    <dbReference type="NCBI Taxonomy" id="58114"/>
    <lineage>
        <taxon>Bacteria</taxon>
        <taxon>Bacillati</taxon>
        <taxon>Actinomycetota</taxon>
        <taxon>Actinomycetes</taxon>
        <taxon>Glycomycetales</taxon>
        <taxon>Glycomycetaceae</taxon>
        <taxon>Glycomyces</taxon>
    </lineage>
</organism>
<proteinExistence type="predicted"/>
<dbReference type="Proteomes" id="UP000198949">
    <property type="component" value="Unassembled WGS sequence"/>
</dbReference>
<reference evidence="2" key="1">
    <citation type="submission" date="2016-10" db="EMBL/GenBank/DDBJ databases">
        <authorList>
            <person name="Varghese N."/>
            <person name="Submissions S."/>
        </authorList>
    </citation>
    <scope>NUCLEOTIDE SEQUENCE [LARGE SCALE GENOMIC DNA]</scope>
    <source>
        <strain evidence="2">CGMCC 4.3516</strain>
    </source>
</reference>
<sequence>MLNPTPNVIVWPGLGDIVPSRARVLRDAFRGQGYTLSLFCIASCDVVAEMTSTDVGQVSAAVGSTGGTSGFDAADPEVFAAEMADFIERERALSSARR</sequence>
<evidence type="ECO:0000313" key="2">
    <source>
        <dbReference type="Proteomes" id="UP000198949"/>
    </source>
</evidence>
<keyword evidence="2" id="KW-1185">Reference proteome</keyword>
<protein>
    <submittedName>
        <fullName evidence="1">Uncharacterized protein</fullName>
    </submittedName>
</protein>
<name>A0A1G7DEB4_9ACTN</name>
<dbReference type="RefSeq" id="WP_091040501.1">
    <property type="nucleotide sequence ID" value="NZ_FNAD01000024.1"/>
</dbReference>
<accession>A0A1G7DEB4</accession>
<dbReference type="EMBL" id="FNAD01000024">
    <property type="protein sequence ID" value="SDE49843.1"/>
    <property type="molecule type" value="Genomic_DNA"/>
</dbReference>
<dbReference type="STRING" id="58114.SAMN05216270_12456"/>